<dbReference type="FunFam" id="3.40.50.2020:FF:000004">
    <property type="entry name" value="Adenine phosphoribosyltransferase"/>
    <property type="match status" value="1"/>
</dbReference>
<evidence type="ECO:0000256" key="10">
    <source>
        <dbReference type="ARBA" id="ARBA00022676"/>
    </source>
</evidence>
<keyword evidence="12" id="KW-0660">Purine salvage</keyword>
<evidence type="ECO:0000256" key="6">
    <source>
        <dbReference type="ARBA" id="ARBA00011738"/>
    </source>
</evidence>
<evidence type="ECO:0000256" key="8">
    <source>
        <dbReference type="ARBA" id="ARBA00017366"/>
    </source>
</evidence>
<accession>A0A9D4IJR2</accession>
<protein>
    <recommendedName>
        <fullName evidence="8">Adenine phosphoribosyltransferase</fullName>
        <ecNumber evidence="7">2.4.2.7</ecNumber>
    </recommendedName>
</protein>
<dbReference type="GO" id="GO:0002055">
    <property type="term" value="F:adenine binding"/>
    <property type="evidence" value="ECO:0007669"/>
    <property type="project" value="TreeGrafter"/>
</dbReference>
<comment type="catalytic activity">
    <reaction evidence="1">
        <text>AMP + diphosphate = 5-phospho-alpha-D-ribose 1-diphosphate + adenine</text>
        <dbReference type="Rhea" id="RHEA:16609"/>
        <dbReference type="ChEBI" id="CHEBI:16708"/>
        <dbReference type="ChEBI" id="CHEBI:33019"/>
        <dbReference type="ChEBI" id="CHEBI:58017"/>
        <dbReference type="ChEBI" id="CHEBI:456215"/>
        <dbReference type="EC" id="2.4.2.7"/>
    </reaction>
</comment>
<dbReference type="GO" id="GO:0005737">
    <property type="term" value="C:cytoplasm"/>
    <property type="evidence" value="ECO:0007669"/>
    <property type="project" value="UniProtKB-SubCell"/>
</dbReference>
<dbReference type="GO" id="GO:0044209">
    <property type="term" value="P:AMP salvage"/>
    <property type="evidence" value="ECO:0007669"/>
    <property type="project" value="TreeGrafter"/>
</dbReference>
<dbReference type="InterPro" id="IPR029057">
    <property type="entry name" value="PRTase-like"/>
</dbReference>
<dbReference type="Proteomes" id="UP000828390">
    <property type="component" value="Unassembled WGS sequence"/>
</dbReference>
<comment type="function">
    <text evidence="2">Catalyzes a salvage reaction resulting in the formation of AMP, that is energically less costly than de novo synthesis.</text>
</comment>
<sequence length="178" mass="19333">MSRDDPRIQAVKNLVELVEDFPKPGILFKNLFPVLRNPAVFNGLIQVLSEDIKARCSGVEVIVGLDSRGFLFGPGVALQLGVAFVPVRKKGKLPGETISVEYSLEYGKDSCEIQKNSIRPGQKVVIIDDLLATGGTMKAACDLMEAAKAEVLACVVVIELNELNGKDKLKYPVISYLS</sequence>
<evidence type="ECO:0000256" key="5">
    <source>
        <dbReference type="ARBA" id="ARBA00008391"/>
    </source>
</evidence>
<dbReference type="Pfam" id="PF00156">
    <property type="entry name" value="Pribosyltran"/>
    <property type="match status" value="1"/>
</dbReference>
<dbReference type="EMBL" id="JAIWYP010000009">
    <property type="protein sequence ID" value="KAH3775162.1"/>
    <property type="molecule type" value="Genomic_DNA"/>
</dbReference>
<gene>
    <name evidence="14" type="ORF">DPMN_176560</name>
</gene>
<evidence type="ECO:0000256" key="12">
    <source>
        <dbReference type="ARBA" id="ARBA00022726"/>
    </source>
</evidence>
<dbReference type="InterPro" id="IPR000836">
    <property type="entry name" value="PRTase_dom"/>
</dbReference>
<dbReference type="GO" id="GO:0016208">
    <property type="term" value="F:AMP binding"/>
    <property type="evidence" value="ECO:0007669"/>
    <property type="project" value="TreeGrafter"/>
</dbReference>
<evidence type="ECO:0000256" key="7">
    <source>
        <dbReference type="ARBA" id="ARBA00011893"/>
    </source>
</evidence>
<dbReference type="PANTHER" id="PTHR32315">
    <property type="entry name" value="ADENINE PHOSPHORIBOSYLTRANSFERASE"/>
    <property type="match status" value="1"/>
</dbReference>
<dbReference type="PANTHER" id="PTHR32315:SF3">
    <property type="entry name" value="ADENINE PHOSPHORIBOSYLTRANSFERASE"/>
    <property type="match status" value="1"/>
</dbReference>
<dbReference type="AlphaFoldDB" id="A0A9D4IJR2"/>
<evidence type="ECO:0000256" key="11">
    <source>
        <dbReference type="ARBA" id="ARBA00022679"/>
    </source>
</evidence>
<proteinExistence type="inferred from homology"/>
<dbReference type="OrthoDB" id="363185at2759"/>
<comment type="similarity">
    <text evidence="5">Belongs to the purine/pyrimidine phosphoribosyltransferase family.</text>
</comment>
<comment type="caution">
    <text evidence="14">The sequence shown here is derived from an EMBL/GenBank/DDBJ whole genome shotgun (WGS) entry which is preliminary data.</text>
</comment>
<keyword evidence="9" id="KW-0963">Cytoplasm</keyword>
<evidence type="ECO:0000256" key="4">
    <source>
        <dbReference type="ARBA" id="ARBA00004659"/>
    </source>
</evidence>
<reference evidence="14" key="1">
    <citation type="journal article" date="2019" name="bioRxiv">
        <title>The Genome of the Zebra Mussel, Dreissena polymorpha: A Resource for Invasive Species Research.</title>
        <authorList>
            <person name="McCartney M.A."/>
            <person name="Auch B."/>
            <person name="Kono T."/>
            <person name="Mallez S."/>
            <person name="Zhang Y."/>
            <person name="Obille A."/>
            <person name="Becker A."/>
            <person name="Abrahante J.E."/>
            <person name="Garbe J."/>
            <person name="Badalamenti J.P."/>
            <person name="Herman A."/>
            <person name="Mangelson H."/>
            <person name="Liachko I."/>
            <person name="Sullivan S."/>
            <person name="Sone E.D."/>
            <person name="Koren S."/>
            <person name="Silverstein K.A.T."/>
            <person name="Beckman K.B."/>
            <person name="Gohl D.M."/>
        </authorList>
    </citation>
    <scope>NUCLEOTIDE SEQUENCE</scope>
    <source>
        <strain evidence="14">Duluth1</strain>
        <tissue evidence="14">Whole animal</tissue>
    </source>
</reference>
<dbReference type="GO" id="GO:0003999">
    <property type="term" value="F:adenine phosphoribosyltransferase activity"/>
    <property type="evidence" value="ECO:0007669"/>
    <property type="project" value="UniProtKB-EC"/>
</dbReference>
<evidence type="ECO:0000256" key="1">
    <source>
        <dbReference type="ARBA" id="ARBA00000868"/>
    </source>
</evidence>
<name>A0A9D4IJR2_DREPO</name>
<dbReference type="NCBIfam" id="NF002634">
    <property type="entry name" value="PRK02304.1-3"/>
    <property type="match status" value="1"/>
</dbReference>
<dbReference type="CDD" id="cd06223">
    <property type="entry name" value="PRTases_typeI"/>
    <property type="match status" value="1"/>
</dbReference>
<comment type="subunit">
    <text evidence="6">Homodimer.</text>
</comment>
<evidence type="ECO:0000256" key="2">
    <source>
        <dbReference type="ARBA" id="ARBA00003968"/>
    </source>
</evidence>
<dbReference type="GO" id="GO:0006166">
    <property type="term" value="P:purine ribonucleoside salvage"/>
    <property type="evidence" value="ECO:0007669"/>
    <property type="project" value="UniProtKB-KW"/>
</dbReference>
<evidence type="ECO:0000313" key="15">
    <source>
        <dbReference type="Proteomes" id="UP000828390"/>
    </source>
</evidence>
<keyword evidence="11" id="KW-0808">Transferase</keyword>
<keyword evidence="10" id="KW-0328">Glycosyltransferase</keyword>
<dbReference type="Gene3D" id="3.40.50.2020">
    <property type="match status" value="1"/>
</dbReference>
<dbReference type="InterPro" id="IPR005764">
    <property type="entry name" value="Ade_phspho_trans"/>
</dbReference>
<keyword evidence="15" id="KW-1185">Reference proteome</keyword>
<reference evidence="14" key="2">
    <citation type="submission" date="2020-11" db="EMBL/GenBank/DDBJ databases">
        <authorList>
            <person name="McCartney M.A."/>
            <person name="Auch B."/>
            <person name="Kono T."/>
            <person name="Mallez S."/>
            <person name="Becker A."/>
            <person name="Gohl D.M."/>
            <person name="Silverstein K.A.T."/>
            <person name="Koren S."/>
            <person name="Bechman K.B."/>
            <person name="Herman A."/>
            <person name="Abrahante J.E."/>
            <person name="Garbe J."/>
        </authorList>
    </citation>
    <scope>NUCLEOTIDE SEQUENCE</scope>
    <source>
        <strain evidence="14">Duluth1</strain>
        <tissue evidence="14">Whole animal</tissue>
    </source>
</reference>
<comment type="subcellular location">
    <subcellularLocation>
        <location evidence="3">Cytoplasm</location>
    </subcellularLocation>
</comment>
<comment type="pathway">
    <text evidence="4">Purine metabolism; AMP biosynthesis via salvage pathway; AMP from adenine: step 1/1.</text>
</comment>
<dbReference type="NCBIfam" id="NF002636">
    <property type="entry name" value="PRK02304.1-5"/>
    <property type="match status" value="1"/>
</dbReference>
<dbReference type="SUPFAM" id="SSF53271">
    <property type="entry name" value="PRTase-like"/>
    <property type="match status" value="1"/>
</dbReference>
<organism evidence="14 15">
    <name type="scientific">Dreissena polymorpha</name>
    <name type="common">Zebra mussel</name>
    <name type="synonym">Mytilus polymorpha</name>
    <dbReference type="NCBI Taxonomy" id="45954"/>
    <lineage>
        <taxon>Eukaryota</taxon>
        <taxon>Metazoa</taxon>
        <taxon>Spiralia</taxon>
        <taxon>Lophotrochozoa</taxon>
        <taxon>Mollusca</taxon>
        <taxon>Bivalvia</taxon>
        <taxon>Autobranchia</taxon>
        <taxon>Heteroconchia</taxon>
        <taxon>Euheterodonta</taxon>
        <taxon>Imparidentia</taxon>
        <taxon>Neoheterodontei</taxon>
        <taxon>Myida</taxon>
        <taxon>Dreissenoidea</taxon>
        <taxon>Dreissenidae</taxon>
        <taxon>Dreissena</taxon>
    </lineage>
</organism>
<evidence type="ECO:0000256" key="3">
    <source>
        <dbReference type="ARBA" id="ARBA00004496"/>
    </source>
</evidence>
<evidence type="ECO:0000256" key="9">
    <source>
        <dbReference type="ARBA" id="ARBA00022490"/>
    </source>
</evidence>
<evidence type="ECO:0000259" key="13">
    <source>
        <dbReference type="Pfam" id="PF00156"/>
    </source>
</evidence>
<feature type="domain" description="Phosphoribosyltransferase" evidence="13">
    <location>
        <begin position="59"/>
        <end position="165"/>
    </location>
</feature>
<dbReference type="EC" id="2.4.2.7" evidence="7"/>
<evidence type="ECO:0000313" key="14">
    <source>
        <dbReference type="EMBL" id="KAH3775162.1"/>
    </source>
</evidence>
<dbReference type="HAMAP" id="MF_00004">
    <property type="entry name" value="Aden_phosphoribosyltr"/>
    <property type="match status" value="1"/>
</dbReference>
<dbReference type="GO" id="GO:0006168">
    <property type="term" value="P:adenine salvage"/>
    <property type="evidence" value="ECO:0007669"/>
    <property type="project" value="InterPro"/>
</dbReference>
<dbReference type="NCBIfam" id="TIGR01090">
    <property type="entry name" value="apt"/>
    <property type="match status" value="1"/>
</dbReference>
<dbReference type="InterPro" id="IPR050054">
    <property type="entry name" value="UPRTase/APRTase"/>
</dbReference>